<gene>
    <name evidence="2" type="ORF">HYPBUDRAFT_149750</name>
</gene>
<dbReference type="EMBL" id="KV454543">
    <property type="protein sequence ID" value="ODV65964.1"/>
    <property type="molecule type" value="Genomic_DNA"/>
</dbReference>
<keyword evidence="3" id="KW-1185">Reference proteome</keyword>
<dbReference type="Proteomes" id="UP000095085">
    <property type="component" value="Unassembled WGS sequence"/>
</dbReference>
<dbReference type="RefSeq" id="XP_020075031.1">
    <property type="nucleotide sequence ID" value="XM_020220228.1"/>
</dbReference>
<dbReference type="OrthoDB" id="2564148at2759"/>
<accession>A0A1E4RFB6</accession>
<proteinExistence type="predicted"/>
<dbReference type="PROSITE" id="PS50181">
    <property type="entry name" value="FBOX"/>
    <property type="match status" value="1"/>
</dbReference>
<dbReference type="InterPro" id="IPR001810">
    <property type="entry name" value="F-box_dom"/>
</dbReference>
<feature type="domain" description="F-box" evidence="1">
    <location>
        <begin position="1"/>
        <end position="45"/>
    </location>
</feature>
<evidence type="ECO:0000259" key="1">
    <source>
        <dbReference type="PROSITE" id="PS50181"/>
    </source>
</evidence>
<dbReference type="AlphaFoldDB" id="A0A1E4RFB6"/>
<name>A0A1E4RFB6_9ASCO</name>
<evidence type="ECO:0000313" key="2">
    <source>
        <dbReference type="EMBL" id="ODV65964.1"/>
    </source>
</evidence>
<sequence length="529" mass="61652">MTLTELPFNILDGIISVTPQEDLTRLSQTNKCFRFKINQSLYRKILITNEENVHHDEYTVIPVGKLDKFAASLNSFNFGFIHSIYFQVNLTLEVNDYQGFYDKICQLWNEQADHKIYLFNFDCANLRHYQLFNALLSSNLTYIEDTGESKLANLKINNLQNWIVHDMNEFISLPFNPNLRHLDIVIDRSLSFLSNPLQSIIDSGNTIRNLVNVESLNLDSPSSVQFLVQLYKECPFAMDNLTSLSLTSSHNYRHPKLDYQELSKFINFNALTDFELKVNCNHTDCQCITNFFNNWFSASQKINLKKLVLLNYKSVLLPNNINQFNQVLRYFIFNSKLESLNELVINVNDFTKPLNSTVQFDLKMMIDKLPHLSNLSKLVIPDFFNRHLKQIKPFISHFTKDLDDKPILDLLLNHCHCDNCQVTRFNFKHLAQKGYNDNHNYSITECPMGISNNVNVNDKSTQEFFNYIIINLKNEFASTSYLRKNFYHCKSSFTENFIQLINHGIMGDLFKFINTKNDDLHCNFGGISV</sequence>
<organism evidence="2 3">
    <name type="scientific">Hyphopichia burtonii NRRL Y-1933</name>
    <dbReference type="NCBI Taxonomy" id="984485"/>
    <lineage>
        <taxon>Eukaryota</taxon>
        <taxon>Fungi</taxon>
        <taxon>Dikarya</taxon>
        <taxon>Ascomycota</taxon>
        <taxon>Saccharomycotina</taxon>
        <taxon>Pichiomycetes</taxon>
        <taxon>Debaryomycetaceae</taxon>
        <taxon>Hyphopichia</taxon>
    </lineage>
</organism>
<evidence type="ECO:0000313" key="3">
    <source>
        <dbReference type="Proteomes" id="UP000095085"/>
    </source>
</evidence>
<protein>
    <recommendedName>
        <fullName evidence="1">F-box domain-containing protein</fullName>
    </recommendedName>
</protein>
<dbReference type="GeneID" id="30994778"/>
<reference evidence="3" key="1">
    <citation type="submission" date="2016-05" db="EMBL/GenBank/DDBJ databases">
        <title>Comparative genomics of biotechnologically important yeasts.</title>
        <authorList>
            <consortium name="DOE Joint Genome Institute"/>
            <person name="Riley R."/>
            <person name="Haridas S."/>
            <person name="Wolfe K.H."/>
            <person name="Lopes M.R."/>
            <person name="Hittinger C.T."/>
            <person name="Goker M."/>
            <person name="Salamov A."/>
            <person name="Wisecaver J."/>
            <person name="Long T.M."/>
            <person name="Aerts A.L."/>
            <person name="Barry K."/>
            <person name="Choi C."/>
            <person name="Clum A."/>
            <person name="Coughlan A.Y."/>
            <person name="Deshpande S."/>
            <person name="Douglass A.P."/>
            <person name="Hanson S.J."/>
            <person name="Klenk H.-P."/>
            <person name="Labutti K."/>
            <person name="Lapidus A."/>
            <person name="Lindquist E."/>
            <person name="Lipzen A."/>
            <person name="Meier-Kolthoff J.P."/>
            <person name="Ohm R.A."/>
            <person name="Otillar R.P."/>
            <person name="Pangilinan J."/>
            <person name="Peng Y."/>
            <person name="Rokas A."/>
            <person name="Rosa C.A."/>
            <person name="Scheuner C."/>
            <person name="Sibirny A.A."/>
            <person name="Slot J.C."/>
            <person name="Stielow J.B."/>
            <person name="Sun H."/>
            <person name="Kurtzman C.P."/>
            <person name="Blackwell M."/>
            <person name="Grigoriev I.V."/>
            <person name="Jeffries T.W."/>
        </authorList>
    </citation>
    <scope>NUCLEOTIDE SEQUENCE [LARGE SCALE GENOMIC DNA]</scope>
    <source>
        <strain evidence="3">NRRL Y-1933</strain>
    </source>
</reference>